<evidence type="ECO:0000313" key="8">
    <source>
        <dbReference type="EMBL" id="KAK3932374.1"/>
    </source>
</evidence>
<feature type="region of interest" description="Disordered" evidence="6">
    <location>
        <begin position="43"/>
        <end position="117"/>
    </location>
</feature>
<dbReference type="GO" id="GO:0005634">
    <property type="term" value="C:nucleus"/>
    <property type="evidence" value="ECO:0007669"/>
    <property type="project" value="UniProtKB-SubCell"/>
</dbReference>
<evidence type="ECO:0000259" key="7">
    <source>
        <dbReference type="Pfam" id="PF05699"/>
    </source>
</evidence>
<evidence type="ECO:0000313" key="9">
    <source>
        <dbReference type="Proteomes" id="UP001219518"/>
    </source>
</evidence>
<keyword evidence="9" id="KW-1185">Reference proteome</keyword>
<reference evidence="8" key="2">
    <citation type="journal article" date="2023" name="BMC Genomics">
        <title>Pest status, molecular evolution, and epigenetic factors derived from the genome assembly of Frankliniella fusca, a thysanopteran phytovirus vector.</title>
        <authorList>
            <person name="Catto M.A."/>
            <person name="Labadie P.E."/>
            <person name="Jacobson A.L."/>
            <person name="Kennedy G.G."/>
            <person name="Srinivasan R."/>
            <person name="Hunt B.G."/>
        </authorList>
    </citation>
    <scope>NUCLEOTIDE SEQUENCE</scope>
    <source>
        <strain evidence="8">PL_HMW_Pooled</strain>
    </source>
</reference>
<dbReference type="GO" id="GO:0046983">
    <property type="term" value="F:protein dimerization activity"/>
    <property type="evidence" value="ECO:0007669"/>
    <property type="project" value="InterPro"/>
</dbReference>
<keyword evidence="2" id="KW-0479">Metal-binding</keyword>
<organism evidence="8 9">
    <name type="scientific">Frankliniella fusca</name>
    <dbReference type="NCBI Taxonomy" id="407009"/>
    <lineage>
        <taxon>Eukaryota</taxon>
        <taxon>Metazoa</taxon>
        <taxon>Ecdysozoa</taxon>
        <taxon>Arthropoda</taxon>
        <taxon>Hexapoda</taxon>
        <taxon>Insecta</taxon>
        <taxon>Pterygota</taxon>
        <taxon>Neoptera</taxon>
        <taxon>Paraneoptera</taxon>
        <taxon>Thysanoptera</taxon>
        <taxon>Terebrantia</taxon>
        <taxon>Thripoidea</taxon>
        <taxon>Thripidae</taxon>
        <taxon>Frankliniella</taxon>
    </lineage>
</organism>
<evidence type="ECO:0000256" key="3">
    <source>
        <dbReference type="ARBA" id="ARBA00022771"/>
    </source>
</evidence>
<evidence type="ECO:0000256" key="1">
    <source>
        <dbReference type="ARBA" id="ARBA00004123"/>
    </source>
</evidence>
<accession>A0AAE1LVS9</accession>
<keyword evidence="4" id="KW-0862">Zinc</keyword>
<gene>
    <name evidence="8" type="ORF">KUF71_012447</name>
</gene>
<dbReference type="InterPro" id="IPR012337">
    <property type="entry name" value="RNaseH-like_sf"/>
</dbReference>
<feature type="compositionally biased region" description="Polar residues" evidence="6">
    <location>
        <begin position="85"/>
        <end position="98"/>
    </location>
</feature>
<dbReference type="GO" id="GO:0008270">
    <property type="term" value="F:zinc ion binding"/>
    <property type="evidence" value="ECO:0007669"/>
    <property type="project" value="UniProtKB-KW"/>
</dbReference>
<evidence type="ECO:0000256" key="5">
    <source>
        <dbReference type="ARBA" id="ARBA00023242"/>
    </source>
</evidence>
<feature type="domain" description="HAT C-terminal dimerisation" evidence="7">
    <location>
        <begin position="533"/>
        <end position="573"/>
    </location>
</feature>
<sequence length="578" mass="64299">MAPPSPVWEYFNKEKCSSKFMRPATSTLYYHLAKSHFIHLKKLPPKAKSTKKTTSEASKDKDPDDPGSDLECVDNSKDGAAEASNAGNSTSQPRSSSFEGPMDRCISNTASFSRGGHRDEAATDTLLFMLMKDNMPAATVEREGFKQFVRAVQPLYHPPSEPTITKKLEAKYHDLRQKFGDRLSKATSLCLTTDLMTDKKTMTSNLGAALGLGVSKPPSEETPEEVLDVPDDEEAAIDFLDDPNEPFDENLATTEIRLLILKVKKVVRFFRSSDVATEKLKKLQLESGRKTPLKLIQEVRTRLSSVYYMLDRFLELADPVSRVLLKLQMERGSTRSKPPNMGNGEELEVLGEVRDLLRPLEQATLIVSQEKAVALSSVIPMVAALRAQTSSFMATSHLAWKLKEKILAEIEKRFSGVELLRPYAAATMLDPRFKQWAFESARASANIISHLSRRVAEKVEANSKAFEEQCRQRQQESTENQATGTATGFWATVDEQIRQKSAGAPDQERAAAMPSQLKAYLASMPLDRASTPCPMGVWESMKSSYPELYEVAMEFLPLVASSVSAERLFSHLGLISTQ</sequence>
<evidence type="ECO:0000256" key="6">
    <source>
        <dbReference type="SAM" id="MobiDB-lite"/>
    </source>
</evidence>
<dbReference type="EMBL" id="JAHWGI010001435">
    <property type="protein sequence ID" value="KAK3932374.1"/>
    <property type="molecule type" value="Genomic_DNA"/>
</dbReference>
<proteinExistence type="predicted"/>
<dbReference type="InterPro" id="IPR052035">
    <property type="entry name" value="ZnF_BED_domain_contain"/>
</dbReference>
<dbReference type="Pfam" id="PF05699">
    <property type="entry name" value="Dimer_Tnp_hAT"/>
    <property type="match status" value="1"/>
</dbReference>
<dbReference type="InterPro" id="IPR008906">
    <property type="entry name" value="HATC_C_dom"/>
</dbReference>
<reference evidence="8" key="1">
    <citation type="submission" date="2021-07" db="EMBL/GenBank/DDBJ databases">
        <authorList>
            <person name="Catto M.A."/>
            <person name="Jacobson A."/>
            <person name="Kennedy G."/>
            <person name="Labadie P."/>
            <person name="Hunt B.G."/>
            <person name="Srinivasan R."/>
        </authorList>
    </citation>
    <scope>NUCLEOTIDE SEQUENCE</scope>
    <source>
        <strain evidence="8">PL_HMW_Pooled</strain>
        <tissue evidence="8">Head</tissue>
    </source>
</reference>
<dbReference type="PANTHER" id="PTHR46481">
    <property type="entry name" value="ZINC FINGER BED DOMAIN-CONTAINING PROTEIN 4"/>
    <property type="match status" value="1"/>
</dbReference>
<keyword evidence="5" id="KW-0539">Nucleus</keyword>
<dbReference type="SUPFAM" id="SSF53098">
    <property type="entry name" value="Ribonuclease H-like"/>
    <property type="match status" value="1"/>
</dbReference>
<protein>
    <submittedName>
        <fullName evidence="8">Zinc finger BED domain-containing protein 4</fullName>
    </submittedName>
</protein>
<feature type="compositionally biased region" description="Basic and acidic residues" evidence="6">
    <location>
        <begin position="53"/>
        <end position="64"/>
    </location>
</feature>
<dbReference type="PANTHER" id="PTHR46481:SF10">
    <property type="entry name" value="ZINC FINGER BED DOMAIN-CONTAINING PROTEIN 39"/>
    <property type="match status" value="1"/>
</dbReference>
<comment type="caution">
    <text evidence="8">The sequence shown here is derived from an EMBL/GenBank/DDBJ whole genome shotgun (WGS) entry which is preliminary data.</text>
</comment>
<name>A0AAE1LVS9_9NEOP</name>
<dbReference type="Proteomes" id="UP001219518">
    <property type="component" value="Unassembled WGS sequence"/>
</dbReference>
<dbReference type="AlphaFoldDB" id="A0AAE1LVS9"/>
<evidence type="ECO:0000256" key="2">
    <source>
        <dbReference type="ARBA" id="ARBA00022723"/>
    </source>
</evidence>
<keyword evidence="3" id="KW-0863">Zinc-finger</keyword>
<comment type="subcellular location">
    <subcellularLocation>
        <location evidence="1">Nucleus</location>
    </subcellularLocation>
</comment>
<evidence type="ECO:0000256" key="4">
    <source>
        <dbReference type="ARBA" id="ARBA00022833"/>
    </source>
</evidence>